<sequence length="740" mass="83953">MGSATSKFLARRRGNLEGHNPGTSQDARIRGLPMRASDILLHLVQSELERELLAIQRILSQLREGTPPAGANSKTVPLAGPELEWDVQIISSAIEKLMNAKQIEKSKTKATENKPEAVPQEQVHQAEAGTETLVEIPRPKELPPLVTPSILADMAATPQSELEDMLLAMQSMLSSLKGEEPTISHPKLRNIDDFPFTKSQLQIFSSAVEKVLNDKQIEVETNAKAKETHPLLLNVEVMQKIFNSVPLKSLRYLRQVCSTWWSASLPRVRQNYRMHLVGYQDLPDRRDYPFLTSWITTSQNDPFQFETNPIQKYIIDFREQPLVHVSSQTKKNLNQIIPFWNAFGPLVHDLKIRDLKNPCESASVPTWVEFLEHFPNLEKLHLEAIENGSQSIVNAPYHQLNSILKAIQILKEKWGNQRAAITGLNIMNARRHGIFYFVNATIHRFDVLRLPLTSLALDIGIYMIKRGLKLLLEYHAPTIQKLVLYRASFQPPYPDFELGVRMNSLTELGLFGPICENLLFLKYTPNLKVLKLMDESGSDDVSKPFPHLSEEPMDFITREGYEEEEFQNEELQITDPYAVVEVTDFTQLENCAVSSLQVFIGGHEECSPEQIEALAKLMPGLCRLRISVRGVDGLKAICKNWKDMIQVEVTMLGNVWADDFDEAGLGVEGPEDEEDGVSMLHLRYISVESVFVSDALVDRHLIRLPDWIQLSVNACKMSDQAYYALIKKFPRTAIHRYASC</sequence>
<dbReference type="Gene3D" id="3.80.10.10">
    <property type="entry name" value="Ribonuclease Inhibitor"/>
    <property type="match status" value="1"/>
</dbReference>
<dbReference type="EMBL" id="LJIJ01001097">
    <property type="protein sequence ID" value="ODM93020.1"/>
    <property type="molecule type" value="Genomic_DNA"/>
</dbReference>
<dbReference type="InterPro" id="IPR032675">
    <property type="entry name" value="LRR_dom_sf"/>
</dbReference>
<reference evidence="3 4" key="1">
    <citation type="journal article" date="2016" name="Genome Biol. Evol.">
        <title>Gene Family Evolution Reflects Adaptation to Soil Environmental Stressors in the Genome of the Collembolan Orchesella cincta.</title>
        <authorList>
            <person name="Faddeeva-Vakhrusheva A."/>
            <person name="Derks M.F."/>
            <person name="Anvar S.Y."/>
            <person name="Agamennone V."/>
            <person name="Suring W."/>
            <person name="Smit S."/>
            <person name="van Straalen N.M."/>
            <person name="Roelofs D."/>
        </authorList>
    </citation>
    <scope>NUCLEOTIDE SEQUENCE [LARGE SCALE GENOMIC DNA]</scope>
    <source>
        <tissue evidence="3">Mixed pool</tissue>
    </source>
</reference>
<feature type="compositionally biased region" description="Basic and acidic residues" evidence="1">
    <location>
        <begin position="105"/>
        <end position="115"/>
    </location>
</feature>
<feature type="region of interest" description="Disordered" evidence="1">
    <location>
        <begin position="105"/>
        <end position="126"/>
    </location>
</feature>
<name>A0A1D2MJ37_ORCCI</name>
<evidence type="ECO:0000313" key="3">
    <source>
        <dbReference type="EMBL" id="ODM93020.1"/>
    </source>
</evidence>
<evidence type="ECO:0000259" key="2">
    <source>
        <dbReference type="Pfam" id="PF00646"/>
    </source>
</evidence>
<dbReference type="SUPFAM" id="SSF81383">
    <property type="entry name" value="F-box domain"/>
    <property type="match status" value="1"/>
</dbReference>
<dbReference type="AlphaFoldDB" id="A0A1D2MJ37"/>
<evidence type="ECO:0000313" key="4">
    <source>
        <dbReference type="Proteomes" id="UP000094527"/>
    </source>
</evidence>
<dbReference type="Proteomes" id="UP000094527">
    <property type="component" value="Unassembled WGS sequence"/>
</dbReference>
<accession>A0A1D2MJ37</accession>
<evidence type="ECO:0000256" key="1">
    <source>
        <dbReference type="SAM" id="MobiDB-lite"/>
    </source>
</evidence>
<protein>
    <recommendedName>
        <fullName evidence="2">F-box domain-containing protein</fullName>
    </recommendedName>
</protein>
<comment type="caution">
    <text evidence="3">The sequence shown here is derived from an EMBL/GenBank/DDBJ whole genome shotgun (WGS) entry which is preliminary data.</text>
</comment>
<organism evidence="3 4">
    <name type="scientific">Orchesella cincta</name>
    <name type="common">Springtail</name>
    <name type="synonym">Podura cincta</name>
    <dbReference type="NCBI Taxonomy" id="48709"/>
    <lineage>
        <taxon>Eukaryota</taxon>
        <taxon>Metazoa</taxon>
        <taxon>Ecdysozoa</taxon>
        <taxon>Arthropoda</taxon>
        <taxon>Hexapoda</taxon>
        <taxon>Collembola</taxon>
        <taxon>Entomobryomorpha</taxon>
        <taxon>Entomobryoidea</taxon>
        <taxon>Orchesellidae</taxon>
        <taxon>Orchesellinae</taxon>
        <taxon>Orchesella</taxon>
    </lineage>
</organism>
<dbReference type="InterPro" id="IPR036047">
    <property type="entry name" value="F-box-like_dom_sf"/>
</dbReference>
<gene>
    <name evidence="3" type="ORF">Ocin01_13663</name>
</gene>
<dbReference type="Pfam" id="PF00646">
    <property type="entry name" value="F-box"/>
    <property type="match status" value="1"/>
</dbReference>
<dbReference type="InterPro" id="IPR001810">
    <property type="entry name" value="F-box_dom"/>
</dbReference>
<feature type="region of interest" description="Disordered" evidence="1">
    <location>
        <begin position="1"/>
        <end position="28"/>
    </location>
</feature>
<keyword evidence="4" id="KW-1185">Reference proteome</keyword>
<proteinExistence type="predicted"/>
<feature type="domain" description="F-box" evidence="2">
    <location>
        <begin position="232"/>
        <end position="260"/>
    </location>
</feature>